<dbReference type="Gene3D" id="1.25.10.10">
    <property type="entry name" value="Leucine-rich Repeat Variant"/>
    <property type="match status" value="1"/>
</dbReference>
<keyword evidence="4" id="KW-1185">Reference proteome</keyword>
<organism evidence="3 4">
    <name type="scientific">Coptis chinensis</name>
    <dbReference type="NCBI Taxonomy" id="261450"/>
    <lineage>
        <taxon>Eukaryota</taxon>
        <taxon>Viridiplantae</taxon>
        <taxon>Streptophyta</taxon>
        <taxon>Embryophyta</taxon>
        <taxon>Tracheophyta</taxon>
        <taxon>Spermatophyta</taxon>
        <taxon>Magnoliopsida</taxon>
        <taxon>Ranunculales</taxon>
        <taxon>Ranunculaceae</taxon>
        <taxon>Coptidoideae</taxon>
        <taxon>Coptis</taxon>
    </lineage>
</organism>
<dbReference type="InterPro" id="IPR011989">
    <property type="entry name" value="ARM-like"/>
</dbReference>
<dbReference type="EMBL" id="JADFTS010000003">
    <property type="protein sequence ID" value="KAF9613594.1"/>
    <property type="molecule type" value="Genomic_DNA"/>
</dbReference>
<dbReference type="Pfam" id="PF25598">
    <property type="entry name" value="ARM_PUB"/>
    <property type="match status" value="1"/>
</dbReference>
<evidence type="ECO:0000256" key="1">
    <source>
        <dbReference type="ARBA" id="ARBA00022786"/>
    </source>
</evidence>
<dbReference type="SMART" id="SM00185">
    <property type="entry name" value="ARM"/>
    <property type="match status" value="3"/>
</dbReference>
<dbReference type="InterPro" id="IPR016024">
    <property type="entry name" value="ARM-type_fold"/>
</dbReference>
<gene>
    <name evidence="3" type="ORF">IFM89_009264</name>
</gene>
<dbReference type="SUPFAM" id="SSF48371">
    <property type="entry name" value="ARM repeat"/>
    <property type="match status" value="1"/>
</dbReference>
<dbReference type="InterPro" id="IPR058678">
    <property type="entry name" value="ARM_PUB"/>
</dbReference>
<dbReference type="Proteomes" id="UP000631114">
    <property type="component" value="Unassembled WGS sequence"/>
</dbReference>
<dbReference type="PANTHER" id="PTHR23315">
    <property type="entry name" value="U BOX DOMAIN-CONTAINING"/>
    <property type="match status" value="1"/>
</dbReference>
<dbReference type="PANTHER" id="PTHR23315:SF238">
    <property type="entry name" value="ARM REPEAT SUPERFAMILY PROTEIN"/>
    <property type="match status" value="1"/>
</dbReference>
<feature type="domain" description="U-box" evidence="2">
    <location>
        <begin position="14"/>
        <end position="300"/>
    </location>
</feature>
<proteinExistence type="predicted"/>
<sequence length="333" mass="36014">MNKPSPMEVKVRTVRSLVNRLSSISEQTQLDAICQLRLMTKHDPDSRSLIGESSALPILTETLYSPIQTAQENAVATLLNISISSRDLLMSTRGILDALSHLLRLQSSSQTSLQTAAATLYSLLLVDSYRPIIGAKRDIVYALIEIIKCQNSVPRTIKDGLKALFGVALYPLNRANMIDLGIVGPLFSLVVKDGRLGIVEDATAVIAQVAGCYESGEAFKKVSGIGVLVDLLDKETGSSIRARENAVSALLNMIRCGDEKIVEDVKEFGVEFLLESICDVAENGSSKAKNKANDLLNLLDGEEIRYSCSGNSLDREEVGYSFSGNSTSGELNV</sequence>
<dbReference type="OrthoDB" id="7537227at2759"/>
<evidence type="ECO:0000313" key="3">
    <source>
        <dbReference type="EMBL" id="KAF9613594.1"/>
    </source>
</evidence>
<keyword evidence="1" id="KW-0833">Ubl conjugation pathway</keyword>
<accession>A0A835IB57</accession>
<evidence type="ECO:0000313" key="4">
    <source>
        <dbReference type="Proteomes" id="UP000631114"/>
    </source>
</evidence>
<protein>
    <recommendedName>
        <fullName evidence="2">U-box domain-containing protein</fullName>
    </recommendedName>
</protein>
<dbReference type="FunFam" id="1.25.10.10:FF:000561">
    <property type="entry name" value="ARM repeat superfamily protein"/>
    <property type="match status" value="1"/>
</dbReference>
<comment type="caution">
    <text evidence="3">The sequence shown here is derived from an EMBL/GenBank/DDBJ whole genome shotgun (WGS) entry which is preliminary data.</text>
</comment>
<reference evidence="3 4" key="1">
    <citation type="submission" date="2020-10" db="EMBL/GenBank/DDBJ databases">
        <title>The Coptis chinensis genome and diversification of protoberbering-type alkaloids.</title>
        <authorList>
            <person name="Wang B."/>
            <person name="Shu S."/>
            <person name="Song C."/>
            <person name="Liu Y."/>
        </authorList>
    </citation>
    <scope>NUCLEOTIDE SEQUENCE [LARGE SCALE GENOMIC DNA]</scope>
    <source>
        <strain evidence="3">HL-2020</strain>
        <tissue evidence="3">Leaf</tissue>
    </source>
</reference>
<dbReference type="InterPro" id="IPR000225">
    <property type="entry name" value="Armadillo"/>
</dbReference>
<name>A0A835IB57_9MAGN</name>
<dbReference type="AlphaFoldDB" id="A0A835IB57"/>
<evidence type="ECO:0000259" key="2">
    <source>
        <dbReference type="Pfam" id="PF25598"/>
    </source>
</evidence>